<dbReference type="OMA" id="VECHLNP"/>
<dbReference type="AlphaFoldDB" id="A0A4Y7KRS1"/>
<name>A0A4Y7KRS1_PAPSO</name>
<dbReference type="EMBL" id="CM010722">
    <property type="protein sequence ID" value="RZC74585.1"/>
    <property type="molecule type" value="Genomic_DNA"/>
</dbReference>
<dbReference type="PANTHER" id="PTHR34278">
    <property type="entry name" value="PROTEIN THI031, PUTATIVE-RELATED"/>
    <property type="match status" value="1"/>
</dbReference>
<evidence type="ECO:0000256" key="1">
    <source>
        <dbReference type="SAM" id="MobiDB-lite"/>
    </source>
</evidence>
<accession>A0A4Y7KRS1</accession>
<reference evidence="2 3" key="1">
    <citation type="journal article" date="2018" name="Science">
        <title>The opium poppy genome and morphinan production.</title>
        <authorList>
            <person name="Guo L."/>
            <person name="Winzer T."/>
            <person name="Yang X."/>
            <person name="Li Y."/>
            <person name="Ning Z."/>
            <person name="He Z."/>
            <person name="Teodor R."/>
            <person name="Lu Y."/>
            <person name="Bowser T.A."/>
            <person name="Graham I.A."/>
            <person name="Ye K."/>
        </authorList>
    </citation>
    <scope>NUCLEOTIDE SEQUENCE [LARGE SCALE GENOMIC DNA]</scope>
    <source>
        <strain evidence="3">cv. HN1</strain>
        <tissue evidence="2">Leaves</tissue>
    </source>
</reference>
<feature type="compositionally biased region" description="Acidic residues" evidence="1">
    <location>
        <begin position="196"/>
        <end position="209"/>
    </location>
</feature>
<keyword evidence="3" id="KW-1185">Reference proteome</keyword>
<feature type="region of interest" description="Disordered" evidence="1">
    <location>
        <begin position="183"/>
        <end position="209"/>
    </location>
</feature>
<dbReference type="Gramene" id="RZC74585">
    <property type="protein sequence ID" value="RZC74585"/>
    <property type="gene ID" value="C5167_050065"/>
</dbReference>
<sequence>MKREGRQQHGYVRNYLILPAQLNNNSSSTRGVLNSSSPPLGGSGGLMNKISTSPTAGAKPWKCAGKYKTRDRIPKNIKGTQKLKSLDVAMNHKLISWRVVDKGCDLNYRGISATDMLVQLNNRDRDYWDDDEQDQDLNNQNHNHDYYDDDVYNNTVYDVKNDVDNEDLGTELTKLGLVRLVMKQEEGESSTSGTTESDDDEEEDYEDDDHMSFCDVGFVVDQLDEEDWCLVEEM</sequence>
<dbReference type="STRING" id="3469.A0A4Y7KRS1"/>
<dbReference type="PANTHER" id="PTHR34278:SF1">
    <property type="entry name" value="PROTEIN THI031, PUTATIVE-RELATED"/>
    <property type="match status" value="1"/>
</dbReference>
<evidence type="ECO:0000313" key="3">
    <source>
        <dbReference type="Proteomes" id="UP000316621"/>
    </source>
</evidence>
<dbReference type="OrthoDB" id="663108at2759"/>
<organism evidence="2 3">
    <name type="scientific">Papaver somniferum</name>
    <name type="common">Opium poppy</name>
    <dbReference type="NCBI Taxonomy" id="3469"/>
    <lineage>
        <taxon>Eukaryota</taxon>
        <taxon>Viridiplantae</taxon>
        <taxon>Streptophyta</taxon>
        <taxon>Embryophyta</taxon>
        <taxon>Tracheophyta</taxon>
        <taxon>Spermatophyta</taxon>
        <taxon>Magnoliopsida</taxon>
        <taxon>Ranunculales</taxon>
        <taxon>Papaveraceae</taxon>
        <taxon>Papaveroideae</taxon>
        <taxon>Papaver</taxon>
    </lineage>
</organism>
<protein>
    <submittedName>
        <fullName evidence="2">Uncharacterized protein</fullName>
    </submittedName>
</protein>
<evidence type="ECO:0000313" key="2">
    <source>
        <dbReference type="EMBL" id="RZC74585.1"/>
    </source>
</evidence>
<gene>
    <name evidence="2" type="ORF">C5167_050065</name>
</gene>
<dbReference type="Proteomes" id="UP000316621">
    <property type="component" value="Chromosome 8"/>
</dbReference>
<proteinExistence type="predicted"/>